<dbReference type="Gene3D" id="3.40.50.720">
    <property type="entry name" value="NAD(P)-binding Rossmann-like Domain"/>
    <property type="match status" value="1"/>
</dbReference>
<dbReference type="Pfam" id="PF08338">
    <property type="entry name" value="DUF1731"/>
    <property type="match status" value="1"/>
</dbReference>
<feature type="domain" description="NAD-dependent epimerase/dehydratase" evidence="3">
    <location>
        <begin position="6"/>
        <end position="143"/>
    </location>
</feature>
<protein>
    <submittedName>
        <fullName evidence="5">TIGR01777 family protein</fullName>
    </submittedName>
</protein>
<dbReference type="PANTHER" id="PTHR11092:SF0">
    <property type="entry name" value="EPIMERASE FAMILY PROTEIN SDR39U1"/>
    <property type="match status" value="1"/>
</dbReference>
<keyword evidence="6" id="KW-1185">Reference proteome</keyword>
<dbReference type="Proteomes" id="UP000598971">
    <property type="component" value="Unassembled WGS sequence"/>
</dbReference>
<dbReference type="SUPFAM" id="SSF51735">
    <property type="entry name" value="NAD(P)-binding Rossmann-fold domains"/>
    <property type="match status" value="1"/>
</dbReference>
<comment type="caution">
    <text evidence="5">The sequence shown here is derived from an EMBL/GenBank/DDBJ whole genome shotgun (WGS) entry which is preliminary data.</text>
</comment>
<evidence type="ECO:0000256" key="2">
    <source>
        <dbReference type="SAM" id="SignalP"/>
    </source>
</evidence>
<feature type="domain" description="DUF1731" evidence="4">
    <location>
        <begin position="266"/>
        <end position="312"/>
    </location>
</feature>
<evidence type="ECO:0000313" key="6">
    <source>
        <dbReference type="Proteomes" id="UP000598971"/>
    </source>
</evidence>
<evidence type="ECO:0000256" key="1">
    <source>
        <dbReference type="ARBA" id="ARBA00009353"/>
    </source>
</evidence>
<dbReference type="AlphaFoldDB" id="A0A8J8JXZ6"/>
<evidence type="ECO:0000313" key="5">
    <source>
        <dbReference type="EMBL" id="NNV56826.1"/>
    </source>
</evidence>
<dbReference type="InterPro" id="IPR001509">
    <property type="entry name" value="Epimerase_deHydtase"/>
</dbReference>
<dbReference type="InterPro" id="IPR036291">
    <property type="entry name" value="NAD(P)-bd_dom_sf"/>
</dbReference>
<keyword evidence="2" id="KW-0732">Signal</keyword>
<dbReference type="NCBIfam" id="TIGR01777">
    <property type="entry name" value="yfcH"/>
    <property type="match status" value="1"/>
</dbReference>
<dbReference type="EMBL" id="WHPF01000011">
    <property type="protein sequence ID" value="NNV56826.1"/>
    <property type="molecule type" value="Genomic_DNA"/>
</dbReference>
<dbReference type="Pfam" id="PF01370">
    <property type="entry name" value="Epimerase"/>
    <property type="match status" value="1"/>
</dbReference>
<proteinExistence type="inferred from homology"/>
<feature type="signal peptide" evidence="2">
    <location>
        <begin position="1"/>
        <end position="20"/>
    </location>
</feature>
<dbReference type="PANTHER" id="PTHR11092">
    <property type="entry name" value="SUGAR NUCLEOTIDE EPIMERASE RELATED"/>
    <property type="match status" value="1"/>
</dbReference>
<evidence type="ECO:0000259" key="4">
    <source>
        <dbReference type="Pfam" id="PF08338"/>
    </source>
</evidence>
<name>A0A8J8JXZ6_9BACT</name>
<organism evidence="5 6">
    <name type="scientific">Limnovirga soli</name>
    <dbReference type="NCBI Taxonomy" id="2656915"/>
    <lineage>
        <taxon>Bacteria</taxon>
        <taxon>Pseudomonadati</taxon>
        <taxon>Bacteroidota</taxon>
        <taxon>Chitinophagia</taxon>
        <taxon>Chitinophagales</taxon>
        <taxon>Chitinophagaceae</taxon>
        <taxon>Limnovirga</taxon>
    </lineage>
</organism>
<sequence>MTNKKIVIAGGTGFIGTALAAYFGNENTITILTRNTNKPDNNTYGLTTQPTNQCKYVEWNGKDPGEWCKEIDGCDIVINLTGKSVNCRYNNKNKQEILNSRVNATLAIGHAIQQVVVPPKLWLNASSATIYRHATDQPQDEYNGEIQDDFSVQVCKKWEEAFFSQRTAFTRKIALRAAITLGVGGVLMPYLHLAKFGLGGYQGNGKQMYSWVHINDVCRCIAFFWQHTNLEGVFNISSPNPVTNKYFMQSLCAAIGQKFAIPAFTWVLKAGAAIIGTETELLLKSRWVLPTKLLQNGFTFQYPQLNDAIENIVASLPRKAISIF</sequence>
<gene>
    <name evidence="5" type="ORF">GD597_15240</name>
</gene>
<accession>A0A8J8JXZ6</accession>
<comment type="similarity">
    <text evidence="1">Belongs to the NAD(P)-dependent epimerase/dehydratase family. SDR39U1 subfamily.</text>
</comment>
<reference evidence="5" key="1">
    <citation type="submission" date="2019-10" db="EMBL/GenBank/DDBJ databases">
        <title>Draft genome sequence of Panacibacter sp. KCS-6.</title>
        <authorList>
            <person name="Yim K.J."/>
        </authorList>
    </citation>
    <scope>NUCLEOTIDE SEQUENCE</scope>
    <source>
        <strain evidence="5">KCS-6</strain>
    </source>
</reference>
<dbReference type="InterPro" id="IPR013549">
    <property type="entry name" value="DUF1731"/>
</dbReference>
<feature type="chain" id="PRO_5035206972" evidence="2">
    <location>
        <begin position="21"/>
        <end position="324"/>
    </location>
</feature>
<evidence type="ECO:0000259" key="3">
    <source>
        <dbReference type="Pfam" id="PF01370"/>
    </source>
</evidence>
<dbReference type="InterPro" id="IPR010099">
    <property type="entry name" value="SDR39U1"/>
</dbReference>